<organism evidence="9 10">
    <name type="scientific">Congregibacter brevis</name>
    <dbReference type="NCBI Taxonomy" id="3081201"/>
    <lineage>
        <taxon>Bacteria</taxon>
        <taxon>Pseudomonadati</taxon>
        <taxon>Pseudomonadota</taxon>
        <taxon>Gammaproteobacteria</taxon>
        <taxon>Cellvibrionales</taxon>
        <taxon>Halieaceae</taxon>
        <taxon>Congregibacter</taxon>
    </lineage>
</organism>
<dbReference type="Gene3D" id="1.10.760.10">
    <property type="entry name" value="Cytochrome c-like domain"/>
    <property type="match status" value="2"/>
</dbReference>
<evidence type="ECO:0000256" key="6">
    <source>
        <dbReference type="ARBA" id="ARBA00023004"/>
    </source>
</evidence>
<evidence type="ECO:0000256" key="4">
    <source>
        <dbReference type="ARBA" id="ARBA00022729"/>
    </source>
</evidence>
<dbReference type="EMBL" id="CP136865">
    <property type="protein sequence ID" value="WOJ97999.1"/>
    <property type="molecule type" value="Genomic_DNA"/>
</dbReference>
<keyword evidence="2 7" id="KW-0349">Heme</keyword>
<evidence type="ECO:0000313" key="10">
    <source>
        <dbReference type="Proteomes" id="UP001626549"/>
    </source>
</evidence>
<evidence type="ECO:0000256" key="3">
    <source>
        <dbReference type="ARBA" id="ARBA00022723"/>
    </source>
</evidence>
<proteinExistence type="predicted"/>
<dbReference type="PANTHER" id="PTHR30600">
    <property type="entry name" value="CYTOCHROME C PEROXIDASE-RELATED"/>
    <property type="match status" value="1"/>
</dbReference>
<dbReference type="GO" id="GO:0004130">
    <property type="term" value="F:cytochrome-c peroxidase activity"/>
    <property type="evidence" value="ECO:0007669"/>
    <property type="project" value="UniProtKB-EC"/>
</dbReference>
<keyword evidence="6 7" id="KW-0408">Iron</keyword>
<accession>A0ABZ0IHK3</accession>
<dbReference type="RefSeq" id="WP_407329136.1">
    <property type="nucleotide sequence ID" value="NZ_CP136865.1"/>
</dbReference>
<evidence type="ECO:0000259" key="8">
    <source>
        <dbReference type="PROSITE" id="PS51007"/>
    </source>
</evidence>
<dbReference type="InterPro" id="IPR036909">
    <property type="entry name" value="Cyt_c-like_dom_sf"/>
</dbReference>
<comment type="subcellular location">
    <subcellularLocation>
        <location evidence="1">Cell envelope</location>
    </subcellularLocation>
</comment>
<evidence type="ECO:0000256" key="7">
    <source>
        <dbReference type="PROSITE-ProRule" id="PRU00433"/>
    </source>
</evidence>
<dbReference type="InterPro" id="IPR009056">
    <property type="entry name" value="Cyt_c-like_dom"/>
</dbReference>
<feature type="domain" description="Cytochrome c" evidence="8">
    <location>
        <begin position="266"/>
        <end position="397"/>
    </location>
</feature>
<reference evidence="9 10" key="1">
    <citation type="submission" date="2023-10" db="EMBL/GenBank/DDBJ databases">
        <title>Two novel species belonging to the OM43/NOR5 clade.</title>
        <authorList>
            <person name="Park M."/>
        </authorList>
    </citation>
    <scope>NUCLEOTIDE SEQUENCE [LARGE SCALE GENOMIC DNA]</scope>
    <source>
        <strain evidence="9 10">IMCC45268</strain>
    </source>
</reference>
<dbReference type="SUPFAM" id="SSF46626">
    <property type="entry name" value="Cytochrome c"/>
    <property type="match status" value="2"/>
</dbReference>
<dbReference type="Proteomes" id="UP001626549">
    <property type="component" value="Chromosome"/>
</dbReference>
<protein>
    <submittedName>
        <fullName evidence="9">Cytochrome c peroxidase</fullName>
        <ecNumber evidence="9">1.11.1.5</ecNumber>
    </submittedName>
</protein>
<keyword evidence="9" id="KW-0575">Peroxidase</keyword>
<keyword evidence="3 7" id="KW-0479">Metal-binding</keyword>
<gene>
    <name evidence="9" type="ORF">R0137_05335</name>
</gene>
<keyword evidence="5 9" id="KW-0560">Oxidoreductase</keyword>
<evidence type="ECO:0000256" key="1">
    <source>
        <dbReference type="ARBA" id="ARBA00004196"/>
    </source>
</evidence>
<dbReference type="Pfam" id="PF03150">
    <property type="entry name" value="CCP_MauG"/>
    <property type="match status" value="1"/>
</dbReference>
<dbReference type="InterPro" id="IPR051395">
    <property type="entry name" value="Cytochrome_c_Peroxidase/MauG"/>
</dbReference>
<evidence type="ECO:0000256" key="2">
    <source>
        <dbReference type="ARBA" id="ARBA00022617"/>
    </source>
</evidence>
<evidence type="ECO:0000313" key="9">
    <source>
        <dbReference type="EMBL" id="WOJ97999.1"/>
    </source>
</evidence>
<dbReference type="InterPro" id="IPR004852">
    <property type="entry name" value="Di-haem_cyt_c_peroxidsae"/>
</dbReference>
<name>A0ABZ0IHK3_9GAMM</name>
<keyword evidence="10" id="KW-1185">Reference proteome</keyword>
<keyword evidence="4" id="KW-0732">Signal</keyword>
<evidence type="ECO:0000256" key="5">
    <source>
        <dbReference type="ARBA" id="ARBA00023002"/>
    </source>
</evidence>
<dbReference type="EC" id="1.11.1.5" evidence="9"/>
<dbReference type="PROSITE" id="PS51007">
    <property type="entry name" value="CYTC"/>
    <property type="match status" value="1"/>
</dbReference>
<dbReference type="PANTHER" id="PTHR30600:SF10">
    <property type="entry name" value="BLL6722 PROTEIN"/>
    <property type="match status" value="1"/>
</dbReference>
<sequence>MKAPLLTACIVGAIAGFAVMVASSNDLGRPAKGSQVVASAVSAFAGSALVGEQAAPAKITLSELCPPSFEKTDAGVCELRNMYQFYDSLQNQGVGGTQTALPAHRDGFSPEQIDLGRYLFFDPALSGDGSTSCASCHHPELGFSDGRARAVGVAGHEVKRSSPTLWNVAFLKNLFWDARADSLEEQAQGPLYSPEEMGNNPAQLLATLHGSEDYRRLFRQAFPAGQLDEISLKQVYISLAAFQTSLISLNSRYDRYAHGYHAALTDKEIEGMNVFRSFVARCAECHTPPLFTNQQVAVIGSPEPLGLPLDIGAEATWNAPKMKGGFKVPTLRNIAKTAPYMHSGRFGTLREAVEFYTGGRGHAVPEGVDMHIHWHIWEPNLTDDELDRLVDFLGALTDETFTPEIPRRVPSGLAPIGVSPLTDFNNSDNTSRTTAAVADGLEDKTVNLGGASS</sequence>